<reference evidence="2" key="3">
    <citation type="journal article" date="2017" name="Nature">
        <title>Genome sequence of the progenitor of the wheat D genome Aegilops tauschii.</title>
        <authorList>
            <person name="Luo M.C."/>
            <person name="Gu Y.Q."/>
            <person name="Puiu D."/>
            <person name="Wang H."/>
            <person name="Twardziok S.O."/>
            <person name="Deal K.R."/>
            <person name="Huo N."/>
            <person name="Zhu T."/>
            <person name="Wang L."/>
            <person name="Wang Y."/>
            <person name="McGuire P.E."/>
            <person name="Liu S."/>
            <person name="Long H."/>
            <person name="Ramasamy R.K."/>
            <person name="Rodriguez J.C."/>
            <person name="Van S.L."/>
            <person name="Yuan L."/>
            <person name="Wang Z."/>
            <person name="Xia Z."/>
            <person name="Xiao L."/>
            <person name="Anderson O.D."/>
            <person name="Ouyang S."/>
            <person name="Liang Y."/>
            <person name="Zimin A.V."/>
            <person name="Pertea G."/>
            <person name="Qi P."/>
            <person name="Bennetzen J.L."/>
            <person name="Dai X."/>
            <person name="Dawson M.W."/>
            <person name="Muller H.G."/>
            <person name="Kugler K."/>
            <person name="Rivarola-Duarte L."/>
            <person name="Spannagl M."/>
            <person name="Mayer K.F.X."/>
            <person name="Lu F.H."/>
            <person name="Bevan M.W."/>
            <person name="Leroy P."/>
            <person name="Li P."/>
            <person name="You F.M."/>
            <person name="Sun Q."/>
            <person name="Liu Z."/>
            <person name="Lyons E."/>
            <person name="Wicker T."/>
            <person name="Salzberg S.L."/>
            <person name="Devos K.M."/>
            <person name="Dvorak J."/>
        </authorList>
    </citation>
    <scope>NUCLEOTIDE SEQUENCE [LARGE SCALE GENOMIC DNA]</scope>
    <source>
        <strain evidence="2">cv. AL8/78</strain>
    </source>
</reference>
<dbReference type="Gramene" id="AET2Gv20145000.1">
    <property type="protein sequence ID" value="AET2Gv20145000.1"/>
    <property type="gene ID" value="AET2Gv20145000"/>
</dbReference>
<protein>
    <recommendedName>
        <fullName evidence="1">KIB1-4 beta-propeller domain-containing protein</fullName>
    </recommendedName>
</protein>
<sequence length="154" mass="17108">WDPNPTAAYAPPYDVVSTKMVTRHIFFCHGSLYQVWKNTGATVKLGSGNFRIRADEIFVLRYDPGCWPCWDVVKDLGGCSVFLGKSSSPVVVRPTVPEVRADCVYWIDWPDVPMVCDIATGTSKPWVLPCGALKSDCWYFGHDDRTSIDGEGGN</sequence>
<dbReference type="PANTHER" id="PTHR34708">
    <property type="entry name" value="OS07G0440000 PROTEIN"/>
    <property type="match status" value="1"/>
</dbReference>
<reference evidence="3" key="2">
    <citation type="journal article" date="2017" name="Nat. Plants">
        <title>The Aegilops tauschii genome reveals multiple impacts of transposons.</title>
        <authorList>
            <person name="Zhao G."/>
            <person name="Zou C."/>
            <person name="Li K."/>
            <person name="Wang K."/>
            <person name="Li T."/>
            <person name="Gao L."/>
            <person name="Zhang X."/>
            <person name="Wang H."/>
            <person name="Yang Z."/>
            <person name="Liu X."/>
            <person name="Jiang W."/>
            <person name="Mao L."/>
            <person name="Kong X."/>
            <person name="Jiao Y."/>
            <person name="Jia J."/>
        </authorList>
    </citation>
    <scope>NUCLEOTIDE SEQUENCE [LARGE SCALE GENOMIC DNA]</scope>
    <source>
        <strain evidence="3">cv. AL8/78</strain>
    </source>
</reference>
<dbReference type="AlphaFoldDB" id="A0A453AIF8"/>
<name>A0A453AIF8_AEGTS</name>
<accession>A0A453AIF8</accession>
<reference evidence="3" key="1">
    <citation type="journal article" date="2014" name="Science">
        <title>Ancient hybridizations among the ancestral genomes of bread wheat.</title>
        <authorList>
            <consortium name="International Wheat Genome Sequencing Consortium,"/>
            <person name="Marcussen T."/>
            <person name="Sandve S.R."/>
            <person name="Heier L."/>
            <person name="Spannagl M."/>
            <person name="Pfeifer M."/>
            <person name="Jakobsen K.S."/>
            <person name="Wulff B.B."/>
            <person name="Steuernagel B."/>
            <person name="Mayer K.F."/>
            <person name="Olsen O.A."/>
        </authorList>
    </citation>
    <scope>NUCLEOTIDE SEQUENCE [LARGE SCALE GENOMIC DNA]</scope>
    <source>
        <strain evidence="3">cv. AL8/78</strain>
    </source>
</reference>
<feature type="domain" description="KIB1-4 beta-propeller" evidence="1">
    <location>
        <begin position="18"/>
        <end position="113"/>
    </location>
</feature>
<dbReference type="PANTHER" id="PTHR34708:SF7">
    <property type="entry name" value="DUF295 DOMAIN-CONTAINING PROTEIN"/>
    <property type="match status" value="1"/>
</dbReference>
<dbReference type="Proteomes" id="UP000015105">
    <property type="component" value="Chromosome 2D"/>
</dbReference>
<reference evidence="2" key="4">
    <citation type="submission" date="2019-03" db="UniProtKB">
        <authorList>
            <consortium name="EnsemblPlants"/>
        </authorList>
    </citation>
    <scope>IDENTIFICATION</scope>
</reference>
<dbReference type="EnsemblPlants" id="AET2Gv20145000.1">
    <property type="protein sequence ID" value="AET2Gv20145000.1"/>
    <property type="gene ID" value="AET2Gv20145000"/>
</dbReference>
<proteinExistence type="predicted"/>
<evidence type="ECO:0000313" key="2">
    <source>
        <dbReference type="EnsemblPlants" id="AET2Gv20145000.1"/>
    </source>
</evidence>
<keyword evidence="3" id="KW-1185">Reference proteome</keyword>
<evidence type="ECO:0000259" key="1">
    <source>
        <dbReference type="Pfam" id="PF03478"/>
    </source>
</evidence>
<organism evidence="2 3">
    <name type="scientific">Aegilops tauschii subsp. strangulata</name>
    <name type="common">Goatgrass</name>
    <dbReference type="NCBI Taxonomy" id="200361"/>
    <lineage>
        <taxon>Eukaryota</taxon>
        <taxon>Viridiplantae</taxon>
        <taxon>Streptophyta</taxon>
        <taxon>Embryophyta</taxon>
        <taxon>Tracheophyta</taxon>
        <taxon>Spermatophyta</taxon>
        <taxon>Magnoliopsida</taxon>
        <taxon>Liliopsida</taxon>
        <taxon>Poales</taxon>
        <taxon>Poaceae</taxon>
        <taxon>BOP clade</taxon>
        <taxon>Pooideae</taxon>
        <taxon>Triticodae</taxon>
        <taxon>Triticeae</taxon>
        <taxon>Triticinae</taxon>
        <taxon>Aegilops</taxon>
    </lineage>
</organism>
<dbReference type="Pfam" id="PF03478">
    <property type="entry name" value="Beta-prop_KIB1-4"/>
    <property type="match status" value="1"/>
</dbReference>
<dbReference type="InterPro" id="IPR005174">
    <property type="entry name" value="KIB1-4_b-propeller"/>
</dbReference>
<evidence type="ECO:0000313" key="3">
    <source>
        <dbReference type="Proteomes" id="UP000015105"/>
    </source>
</evidence>
<reference evidence="2" key="5">
    <citation type="journal article" date="2021" name="G3 (Bethesda)">
        <title>Aegilops tauschii genome assembly Aet v5.0 features greater sequence contiguity and improved annotation.</title>
        <authorList>
            <person name="Wang L."/>
            <person name="Zhu T."/>
            <person name="Rodriguez J.C."/>
            <person name="Deal K.R."/>
            <person name="Dubcovsky J."/>
            <person name="McGuire P.E."/>
            <person name="Lux T."/>
            <person name="Spannagl M."/>
            <person name="Mayer K.F.X."/>
            <person name="Baldrich P."/>
            <person name="Meyers B.C."/>
            <person name="Huo N."/>
            <person name="Gu Y.Q."/>
            <person name="Zhou H."/>
            <person name="Devos K.M."/>
            <person name="Bennetzen J.L."/>
            <person name="Unver T."/>
            <person name="Budak H."/>
            <person name="Gulick P.J."/>
            <person name="Galiba G."/>
            <person name="Kalapos B."/>
            <person name="Nelson D.R."/>
            <person name="Li P."/>
            <person name="You F.M."/>
            <person name="Luo M.C."/>
            <person name="Dvorak J."/>
        </authorList>
    </citation>
    <scope>NUCLEOTIDE SEQUENCE [LARGE SCALE GENOMIC DNA]</scope>
    <source>
        <strain evidence="2">cv. AL8/78</strain>
    </source>
</reference>